<organism evidence="1">
    <name type="scientific">Salmonella enterica subsp. enterica serovar Concord</name>
    <dbReference type="NCBI Taxonomy" id="483687"/>
    <lineage>
        <taxon>Bacteria</taxon>
        <taxon>Pseudomonadati</taxon>
        <taxon>Pseudomonadota</taxon>
        <taxon>Gammaproteobacteria</taxon>
        <taxon>Enterobacterales</taxon>
        <taxon>Enterobacteriaceae</taxon>
        <taxon>Salmonella</taxon>
    </lineage>
</organism>
<proteinExistence type="predicted"/>
<protein>
    <submittedName>
        <fullName evidence="1">Type IV secretion protein Rhs</fullName>
    </submittedName>
</protein>
<name>A0A2R4DDA6_SALET</name>
<gene>
    <name evidence="1" type="ORF">G4174_004444</name>
</gene>
<reference evidence="1" key="1">
    <citation type="journal article" date="2018" name="Genome Biol.">
        <title>SKESA: strategic k-mer extension for scrupulous assemblies.</title>
        <authorList>
            <person name="Souvorov A."/>
            <person name="Agarwala R."/>
            <person name="Lipman D.J."/>
        </authorList>
    </citation>
    <scope>NUCLEOTIDE SEQUENCE</scope>
    <source>
        <strain evidence="1">BCW_2665</strain>
    </source>
</reference>
<accession>A0A2R4DDA6</accession>
<reference evidence="1" key="2">
    <citation type="submission" date="2018-07" db="EMBL/GenBank/DDBJ databases">
        <authorList>
            <consortium name="NCBI Pathogen Detection Project"/>
        </authorList>
    </citation>
    <scope>NUCLEOTIDE SEQUENCE</scope>
    <source>
        <strain evidence="1">BCW_2665</strain>
    </source>
</reference>
<evidence type="ECO:0000313" key="1">
    <source>
        <dbReference type="EMBL" id="HAE8243567.1"/>
    </source>
</evidence>
<dbReference type="AlphaFoldDB" id="A0A2R4DDA6"/>
<dbReference type="EMBL" id="DAATGM010000029">
    <property type="protein sequence ID" value="HAE8243567.1"/>
    <property type="molecule type" value="Genomic_DNA"/>
</dbReference>
<sequence length="46" mass="5457">MPHSEQFDDPDELSISDVCKEKFHNMMDSPMNFIKKIGTLMFDEYD</sequence>
<comment type="caution">
    <text evidence="1">The sequence shown here is derived from an EMBL/GenBank/DDBJ whole genome shotgun (WGS) entry which is preliminary data.</text>
</comment>